<evidence type="ECO:0000259" key="9">
    <source>
        <dbReference type="PROSITE" id="PS50850"/>
    </source>
</evidence>
<dbReference type="GO" id="GO:0016020">
    <property type="term" value="C:membrane"/>
    <property type="evidence" value="ECO:0007669"/>
    <property type="project" value="UniProtKB-SubCell"/>
</dbReference>
<comment type="similarity">
    <text evidence="2 7">Belongs to the major facilitator superfamily. Sugar transporter (TC 2.A.1.1) family.</text>
</comment>
<dbReference type="InterPro" id="IPR005828">
    <property type="entry name" value="MFS_sugar_transport-like"/>
</dbReference>
<feature type="transmembrane region" description="Helical" evidence="8">
    <location>
        <begin position="159"/>
        <end position="179"/>
    </location>
</feature>
<evidence type="ECO:0000256" key="8">
    <source>
        <dbReference type="SAM" id="Phobius"/>
    </source>
</evidence>
<dbReference type="InterPro" id="IPR036259">
    <property type="entry name" value="MFS_trans_sf"/>
</dbReference>
<feature type="transmembrane region" description="Helical" evidence="8">
    <location>
        <begin position="73"/>
        <end position="93"/>
    </location>
</feature>
<dbReference type="NCBIfam" id="TIGR00879">
    <property type="entry name" value="SP"/>
    <property type="match status" value="1"/>
</dbReference>
<feature type="transmembrane region" description="Helical" evidence="8">
    <location>
        <begin position="280"/>
        <end position="305"/>
    </location>
</feature>
<dbReference type="InterPro" id="IPR050360">
    <property type="entry name" value="MFS_Sugar_Transporters"/>
</dbReference>
<feature type="transmembrane region" description="Helical" evidence="8">
    <location>
        <begin position="429"/>
        <end position="449"/>
    </location>
</feature>
<dbReference type="Pfam" id="PF00083">
    <property type="entry name" value="Sugar_tr"/>
    <property type="match status" value="1"/>
</dbReference>
<evidence type="ECO:0000313" key="11">
    <source>
        <dbReference type="Proteomes" id="UP001204833"/>
    </source>
</evidence>
<name>A0AAD5BHG4_9ASCO</name>
<keyword evidence="5 8" id="KW-1133">Transmembrane helix</keyword>
<gene>
    <name evidence="10" type="ORF">KGF57_001520</name>
</gene>
<dbReference type="InterPro" id="IPR003663">
    <property type="entry name" value="Sugar/inositol_transpt"/>
</dbReference>
<accession>A0AAD5BHG4</accession>
<dbReference type="InterPro" id="IPR020846">
    <property type="entry name" value="MFS_dom"/>
</dbReference>
<evidence type="ECO:0000256" key="7">
    <source>
        <dbReference type="RuleBase" id="RU003346"/>
    </source>
</evidence>
<dbReference type="PANTHER" id="PTHR48022:SF7">
    <property type="entry name" value="MAJOR FACILITATOR SUPERFAMILY (MFS) PROFILE DOMAIN-CONTAINING PROTEIN-RELATED"/>
    <property type="match status" value="1"/>
</dbReference>
<feature type="transmembrane region" description="Helical" evidence="8">
    <location>
        <begin position="125"/>
        <end position="147"/>
    </location>
</feature>
<evidence type="ECO:0000256" key="2">
    <source>
        <dbReference type="ARBA" id="ARBA00010992"/>
    </source>
</evidence>
<dbReference type="PRINTS" id="PR00171">
    <property type="entry name" value="SUGRTRNSPORT"/>
</dbReference>
<evidence type="ECO:0000313" key="10">
    <source>
        <dbReference type="EMBL" id="KAI5961981.1"/>
    </source>
</evidence>
<feature type="transmembrane region" description="Helical" evidence="8">
    <location>
        <begin position="317"/>
        <end position="337"/>
    </location>
</feature>
<dbReference type="SUPFAM" id="SSF103473">
    <property type="entry name" value="MFS general substrate transporter"/>
    <property type="match status" value="1"/>
</dbReference>
<dbReference type="GO" id="GO:0005351">
    <property type="term" value="F:carbohydrate:proton symporter activity"/>
    <property type="evidence" value="ECO:0007669"/>
    <property type="project" value="TreeGrafter"/>
</dbReference>
<feature type="transmembrane region" description="Helical" evidence="8">
    <location>
        <begin position="344"/>
        <end position="367"/>
    </location>
</feature>
<feature type="transmembrane region" description="Helical" evidence="8">
    <location>
        <begin position="29"/>
        <end position="53"/>
    </location>
</feature>
<feature type="domain" description="Major facilitator superfamily (MFS) profile" evidence="9">
    <location>
        <begin position="32"/>
        <end position="483"/>
    </location>
</feature>
<keyword evidence="6 8" id="KW-0472">Membrane</keyword>
<dbReference type="PROSITE" id="PS50850">
    <property type="entry name" value="MFS"/>
    <property type="match status" value="1"/>
</dbReference>
<comment type="subcellular location">
    <subcellularLocation>
        <location evidence="1">Membrane</location>
        <topology evidence="1">Multi-pass membrane protein</topology>
    </subcellularLocation>
</comment>
<dbReference type="InterPro" id="IPR005829">
    <property type="entry name" value="Sugar_transporter_CS"/>
</dbReference>
<proteinExistence type="inferred from homology"/>
<reference evidence="10 11" key="1">
    <citation type="journal article" date="2022" name="DNA Res.">
        <title>Genome analysis of five recently described species of the CUG-Ser clade uncovers Candida theae as a new hybrid lineage with pathogenic potential in the Candida parapsilosis species complex.</title>
        <authorList>
            <person name="Mixao V."/>
            <person name="Del Olmo V."/>
            <person name="Hegedusova E."/>
            <person name="Saus E."/>
            <person name="Pryszcz L."/>
            <person name="Cillingova A."/>
            <person name="Nosek J."/>
            <person name="Gabaldon T."/>
        </authorList>
    </citation>
    <scope>NUCLEOTIDE SEQUENCE [LARGE SCALE GENOMIC DNA]</scope>
    <source>
        <strain evidence="10 11">CBS 12239</strain>
    </source>
</reference>
<dbReference type="EMBL" id="JAIHNG010000069">
    <property type="protein sequence ID" value="KAI5961981.1"/>
    <property type="molecule type" value="Genomic_DNA"/>
</dbReference>
<evidence type="ECO:0000256" key="6">
    <source>
        <dbReference type="ARBA" id="ARBA00023136"/>
    </source>
</evidence>
<feature type="transmembrane region" description="Helical" evidence="8">
    <location>
        <begin position="393"/>
        <end position="417"/>
    </location>
</feature>
<keyword evidence="3 7" id="KW-0813">Transport</keyword>
<evidence type="ECO:0000256" key="1">
    <source>
        <dbReference type="ARBA" id="ARBA00004141"/>
    </source>
</evidence>
<dbReference type="PROSITE" id="PS00216">
    <property type="entry name" value="SUGAR_TRANSPORT_1"/>
    <property type="match status" value="1"/>
</dbReference>
<dbReference type="AlphaFoldDB" id="A0AAD5BHG4"/>
<protein>
    <recommendedName>
        <fullName evidence="9">Major facilitator superfamily (MFS) profile domain-containing protein</fullName>
    </recommendedName>
</protein>
<keyword evidence="4 8" id="KW-0812">Transmembrane</keyword>
<dbReference type="RefSeq" id="XP_051609954.1">
    <property type="nucleotide sequence ID" value="XM_051750735.1"/>
</dbReference>
<dbReference type="Proteomes" id="UP001204833">
    <property type="component" value="Unassembled WGS sequence"/>
</dbReference>
<evidence type="ECO:0000256" key="3">
    <source>
        <dbReference type="ARBA" id="ARBA00022448"/>
    </source>
</evidence>
<dbReference type="CDD" id="cd17356">
    <property type="entry name" value="MFS_HXT"/>
    <property type="match status" value="1"/>
</dbReference>
<keyword evidence="11" id="KW-1185">Reference proteome</keyword>
<feature type="transmembrane region" description="Helical" evidence="8">
    <location>
        <begin position="100"/>
        <end position="119"/>
    </location>
</feature>
<dbReference type="Gene3D" id="1.20.1250.20">
    <property type="entry name" value="MFS general substrate transporter like domains"/>
    <property type="match status" value="1"/>
</dbReference>
<evidence type="ECO:0000256" key="4">
    <source>
        <dbReference type="ARBA" id="ARBA00022692"/>
    </source>
</evidence>
<comment type="caution">
    <text evidence="10">The sequence shown here is derived from an EMBL/GenBank/DDBJ whole genome shotgun (WGS) entry which is preliminary data.</text>
</comment>
<dbReference type="PANTHER" id="PTHR48022">
    <property type="entry name" value="PLASTIDIC GLUCOSE TRANSPORTER 4"/>
    <property type="match status" value="1"/>
</dbReference>
<organism evidence="10 11">
    <name type="scientific">Candida theae</name>
    <dbReference type="NCBI Taxonomy" id="1198502"/>
    <lineage>
        <taxon>Eukaryota</taxon>
        <taxon>Fungi</taxon>
        <taxon>Dikarya</taxon>
        <taxon>Ascomycota</taxon>
        <taxon>Saccharomycotina</taxon>
        <taxon>Pichiomycetes</taxon>
        <taxon>Debaryomycetaceae</taxon>
        <taxon>Candida/Lodderomyces clade</taxon>
        <taxon>Candida</taxon>
    </lineage>
</organism>
<evidence type="ECO:0000256" key="5">
    <source>
        <dbReference type="ARBA" id="ARBA00022989"/>
    </source>
</evidence>
<dbReference type="GeneID" id="76149579"/>
<sequence length="544" mass="60130">MLSYFERVASESALAISQELDKFPKIYNVYFIASISTVAGLMFGFDISSISAFIGTDPYRHFFNNPSSAIQGFITAAMALGSFFGSIASALVSESFGRRLSLLVCSFCWIVGAAIQSSSQNRAQLIIGRIIAGWGVGFGSSVAPVYGAEISPRNRRGSINGFFQLSLTVGIMIMFYISFGLGKIHGVASFRIAWGLQIVPGLILAFGCFFIPESPGWLAKQGQWEHAETIVAKIQAKGNSEDAEVLIEIAEIKEQLIIEESAKSVSYATLFQKKYYLRTITALFSQIWQQLTGMNVLMYYIVYIFEMAGYSGNTNLIASSIQYVLNVVCSIPALILFDKWGRRPVLIVGGILMTTFQFGLAGILGAYSQPWTESGNDTVNIRIPDTQKSASRGAIACSYLFVCSYAMTWGVGIWIYCSELWGDNRISQRGNSLSTAANWIINFAIGMYTPSGFKNISWRTYIIYGVFCVAMSLHVYFGFPETKNKRLEEIGQMWEAKIPAWKTATWEPTIPIAPDSEMARKLSFEYDENVEESVGKGEGEDNSV</sequence>
<feature type="transmembrane region" description="Helical" evidence="8">
    <location>
        <begin position="191"/>
        <end position="211"/>
    </location>
</feature>
<dbReference type="FunFam" id="1.20.1250.20:FF:000026">
    <property type="entry name" value="MFS quinate transporter QutD"/>
    <property type="match status" value="1"/>
</dbReference>
<feature type="transmembrane region" description="Helical" evidence="8">
    <location>
        <begin position="461"/>
        <end position="479"/>
    </location>
</feature>